<dbReference type="InterPro" id="IPR045423">
    <property type="entry name" value="DUF6510"/>
</dbReference>
<comment type="caution">
    <text evidence="1">The sequence shown here is derived from an EMBL/GenBank/DDBJ whole genome shotgun (WGS) entry which is preliminary data.</text>
</comment>
<dbReference type="AlphaFoldDB" id="A0A4R5U0Q1"/>
<proteinExistence type="predicted"/>
<gene>
    <name evidence="1" type="ORF">E2F48_06480</name>
</gene>
<dbReference type="OrthoDB" id="165401at2"/>
<dbReference type="Pfam" id="PF20120">
    <property type="entry name" value="DUF6510"/>
    <property type="match status" value="1"/>
</dbReference>
<sequence>MAGGTGAEAGGQDYLDGNALAGPLSEFSAGDLTVAEGRCENCGMTGVLATTRVYAHAPGMTARCRGCGSVLLRLTEAGGRTVLDLRGLSYLSIKRD</sequence>
<evidence type="ECO:0000313" key="1">
    <source>
        <dbReference type="EMBL" id="TDK27071.1"/>
    </source>
</evidence>
<name>A0A4R5U0Q1_9MICC</name>
<evidence type="ECO:0000313" key="2">
    <source>
        <dbReference type="Proteomes" id="UP000295411"/>
    </source>
</evidence>
<accession>A0A4R5U0Q1</accession>
<organism evidence="1 2">
    <name type="scientific">Arthrobacter crusticola</name>
    <dbReference type="NCBI Taxonomy" id="2547960"/>
    <lineage>
        <taxon>Bacteria</taxon>
        <taxon>Bacillati</taxon>
        <taxon>Actinomycetota</taxon>
        <taxon>Actinomycetes</taxon>
        <taxon>Micrococcales</taxon>
        <taxon>Micrococcaceae</taxon>
        <taxon>Arthrobacter</taxon>
    </lineage>
</organism>
<reference evidence="1 2" key="1">
    <citation type="submission" date="2019-03" db="EMBL/GenBank/DDBJ databases">
        <title>Arthrobacter sp. nov., an bacterium isolated from biocrust in Mu Us Desert.</title>
        <authorList>
            <person name="Lixiong L."/>
        </authorList>
    </citation>
    <scope>NUCLEOTIDE SEQUENCE [LARGE SCALE GENOMIC DNA]</scope>
    <source>
        <strain evidence="1 2">SLN-3</strain>
    </source>
</reference>
<keyword evidence="2" id="KW-1185">Reference proteome</keyword>
<dbReference type="Proteomes" id="UP000295411">
    <property type="component" value="Unassembled WGS sequence"/>
</dbReference>
<dbReference type="EMBL" id="SMTK01000002">
    <property type="protein sequence ID" value="TDK27071.1"/>
    <property type="molecule type" value="Genomic_DNA"/>
</dbReference>
<protein>
    <submittedName>
        <fullName evidence="1">Uncharacterized protein</fullName>
    </submittedName>
</protein>